<sequence>MQHIKLTSVGAAALSVQLRRTVEVKHPGASPGGGTEPGTETKVSAQRLVSSAAGTGRFTSVVKQWTHVIVPGRGVAVRKIQSGSEVLLQSPHALLTRSPLEVTDAPEQLSEDGRLLLGQSRLEILQHFLSGGLSVHIRLEGHEVAYIHQQLVMLSGRSWGGASSRGFRFVLLLFCFFSLAGGYAEVITGFNLGQQGGGGEWGDV</sequence>
<feature type="transmembrane region" description="Helical" evidence="1">
    <location>
        <begin position="166"/>
        <end position="184"/>
    </location>
</feature>
<evidence type="ECO:0000256" key="1">
    <source>
        <dbReference type="SAM" id="Phobius"/>
    </source>
</evidence>
<dbReference type="Proteomes" id="UP000314294">
    <property type="component" value="Unassembled WGS sequence"/>
</dbReference>
<evidence type="ECO:0000313" key="3">
    <source>
        <dbReference type="Proteomes" id="UP000314294"/>
    </source>
</evidence>
<dbReference type="AlphaFoldDB" id="A0A4Z2I1H4"/>
<gene>
    <name evidence="2" type="ORF">EYF80_017998</name>
</gene>
<keyword evidence="3" id="KW-1185">Reference proteome</keyword>
<accession>A0A4Z2I1H4</accession>
<evidence type="ECO:0000313" key="2">
    <source>
        <dbReference type="EMBL" id="TNN71827.1"/>
    </source>
</evidence>
<name>A0A4Z2I1H4_9TELE</name>
<comment type="caution">
    <text evidence="2">The sequence shown here is derived from an EMBL/GenBank/DDBJ whole genome shotgun (WGS) entry which is preliminary data.</text>
</comment>
<keyword evidence="1" id="KW-0812">Transmembrane</keyword>
<organism evidence="2 3">
    <name type="scientific">Liparis tanakae</name>
    <name type="common">Tanaka's snailfish</name>
    <dbReference type="NCBI Taxonomy" id="230148"/>
    <lineage>
        <taxon>Eukaryota</taxon>
        <taxon>Metazoa</taxon>
        <taxon>Chordata</taxon>
        <taxon>Craniata</taxon>
        <taxon>Vertebrata</taxon>
        <taxon>Euteleostomi</taxon>
        <taxon>Actinopterygii</taxon>
        <taxon>Neopterygii</taxon>
        <taxon>Teleostei</taxon>
        <taxon>Neoteleostei</taxon>
        <taxon>Acanthomorphata</taxon>
        <taxon>Eupercaria</taxon>
        <taxon>Perciformes</taxon>
        <taxon>Cottioidei</taxon>
        <taxon>Cottales</taxon>
        <taxon>Liparidae</taxon>
        <taxon>Liparis</taxon>
    </lineage>
</organism>
<reference evidence="2 3" key="1">
    <citation type="submission" date="2019-03" db="EMBL/GenBank/DDBJ databases">
        <title>First draft genome of Liparis tanakae, snailfish: a comprehensive survey of snailfish specific genes.</title>
        <authorList>
            <person name="Kim W."/>
            <person name="Song I."/>
            <person name="Jeong J.-H."/>
            <person name="Kim D."/>
            <person name="Kim S."/>
            <person name="Ryu S."/>
            <person name="Song J.Y."/>
            <person name="Lee S.K."/>
        </authorList>
    </citation>
    <scope>NUCLEOTIDE SEQUENCE [LARGE SCALE GENOMIC DNA]</scope>
    <source>
        <tissue evidence="2">Muscle</tissue>
    </source>
</reference>
<protein>
    <submittedName>
        <fullName evidence="2">Uncharacterized protein</fullName>
    </submittedName>
</protein>
<keyword evidence="1" id="KW-1133">Transmembrane helix</keyword>
<proteinExistence type="predicted"/>
<keyword evidence="1" id="KW-0472">Membrane</keyword>
<dbReference type="EMBL" id="SRLO01000145">
    <property type="protein sequence ID" value="TNN71827.1"/>
    <property type="molecule type" value="Genomic_DNA"/>
</dbReference>